<dbReference type="STRING" id="1470200.PL75_03355"/>
<accession>A0A0J1C4N0</accession>
<organism evidence="1 2">
    <name type="scientific">Neisseria arctica</name>
    <dbReference type="NCBI Taxonomy" id="1470200"/>
    <lineage>
        <taxon>Bacteria</taxon>
        <taxon>Pseudomonadati</taxon>
        <taxon>Pseudomonadota</taxon>
        <taxon>Betaproteobacteria</taxon>
        <taxon>Neisseriales</taxon>
        <taxon>Neisseriaceae</taxon>
        <taxon>Neisseria</taxon>
    </lineage>
</organism>
<sequence length="148" mass="17000">MNETESQSKQILNHLQSGKGITKEDLAVRVKKLVQVQEQMDSAMKSEDVELSFELFQTWQAVIEQDAEAVNSAFAGLTNSDLIEIAIIAAGERGEDERQNWLKYYEAKRYYNILANKNFNQQNFMEAIRIFEGFYVYGDNIRGGKDEC</sequence>
<name>A0A0J1C4N0_9NEIS</name>
<dbReference type="PATRIC" id="fig|1470200.3.peg.1783"/>
<evidence type="ECO:0000313" key="1">
    <source>
        <dbReference type="EMBL" id="KLT73273.1"/>
    </source>
</evidence>
<proteinExistence type="predicted"/>
<dbReference type="RefSeq" id="WP_047760504.1">
    <property type="nucleotide sequence ID" value="NZ_CP091510.1"/>
</dbReference>
<dbReference type="EMBL" id="JTDO01000004">
    <property type="protein sequence ID" value="KLT73273.1"/>
    <property type="molecule type" value="Genomic_DNA"/>
</dbReference>
<dbReference type="AlphaFoldDB" id="A0A0J1C4N0"/>
<keyword evidence="2" id="KW-1185">Reference proteome</keyword>
<reference evidence="1 2" key="1">
    <citation type="submission" date="2014-11" db="EMBL/GenBank/DDBJ databases">
        <title>Genome of a novel goose pathogen.</title>
        <authorList>
            <person name="Hansen C.M."/>
            <person name="Hueffer K."/>
            <person name="Choi S.C."/>
        </authorList>
    </citation>
    <scope>NUCLEOTIDE SEQUENCE [LARGE SCALE GENOMIC DNA]</scope>
    <source>
        <strain evidence="1 2">KH1503</strain>
    </source>
</reference>
<dbReference type="Proteomes" id="UP000036027">
    <property type="component" value="Unassembled WGS sequence"/>
</dbReference>
<gene>
    <name evidence="1" type="ORF">PL75_03355</name>
</gene>
<protein>
    <submittedName>
        <fullName evidence="1">Uncharacterized protein</fullName>
    </submittedName>
</protein>
<evidence type="ECO:0000313" key="2">
    <source>
        <dbReference type="Proteomes" id="UP000036027"/>
    </source>
</evidence>
<comment type="caution">
    <text evidence="1">The sequence shown here is derived from an EMBL/GenBank/DDBJ whole genome shotgun (WGS) entry which is preliminary data.</text>
</comment>